<feature type="region of interest" description="Disordered" evidence="1">
    <location>
        <begin position="369"/>
        <end position="404"/>
    </location>
</feature>
<evidence type="ECO:0000313" key="4">
    <source>
        <dbReference type="Proteomes" id="UP001178507"/>
    </source>
</evidence>
<accession>A0AA36I9W9</accession>
<evidence type="ECO:0000256" key="1">
    <source>
        <dbReference type="SAM" id="MobiDB-lite"/>
    </source>
</evidence>
<feature type="domain" description="At4g15545-like C-terminal" evidence="2">
    <location>
        <begin position="522"/>
        <end position="578"/>
    </location>
</feature>
<organism evidence="3 4">
    <name type="scientific">Effrenium voratum</name>
    <dbReference type="NCBI Taxonomy" id="2562239"/>
    <lineage>
        <taxon>Eukaryota</taxon>
        <taxon>Sar</taxon>
        <taxon>Alveolata</taxon>
        <taxon>Dinophyceae</taxon>
        <taxon>Suessiales</taxon>
        <taxon>Symbiodiniaceae</taxon>
        <taxon>Effrenium</taxon>
    </lineage>
</organism>
<keyword evidence="4" id="KW-1185">Reference proteome</keyword>
<evidence type="ECO:0000313" key="3">
    <source>
        <dbReference type="EMBL" id="CAJ1382916.1"/>
    </source>
</evidence>
<proteinExistence type="predicted"/>
<dbReference type="EMBL" id="CAUJNA010000957">
    <property type="protein sequence ID" value="CAJ1382916.1"/>
    <property type="molecule type" value="Genomic_DNA"/>
</dbReference>
<gene>
    <name evidence="3" type="ORF">EVOR1521_LOCUS10172</name>
</gene>
<dbReference type="AlphaFoldDB" id="A0AA36I9W9"/>
<dbReference type="PANTHER" id="PTHR38758">
    <property type="entry name" value="PUTATIVE-RELATED"/>
    <property type="match status" value="1"/>
</dbReference>
<evidence type="ECO:0000259" key="2">
    <source>
        <dbReference type="Pfam" id="PF25972"/>
    </source>
</evidence>
<dbReference type="InterPro" id="IPR058935">
    <property type="entry name" value="At4g15545-like_C"/>
</dbReference>
<reference evidence="3" key="1">
    <citation type="submission" date="2023-08" db="EMBL/GenBank/DDBJ databases">
        <authorList>
            <person name="Chen Y."/>
            <person name="Shah S."/>
            <person name="Dougan E. K."/>
            <person name="Thang M."/>
            <person name="Chan C."/>
        </authorList>
    </citation>
    <scope>NUCLEOTIDE SEQUENCE</scope>
</reference>
<protein>
    <recommendedName>
        <fullName evidence="2">At4g15545-like C-terminal domain-containing protein</fullName>
    </recommendedName>
</protein>
<dbReference type="PANTHER" id="PTHR38758:SF1">
    <property type="entry name" value="PROTEIN, PUTATIVE-RELATED"/>
    <property type="match status" value="1"/>
</dbReference>
<sequence length="589" mass="62656">MDPTPEGVDRMLAQMEVAYRRVETCTSRVKLESAEINLLKVLEQARDVMTASLMSVSRELLQEVFGGSCFRTAKIRAVLDALRLSPDRAGDLRLQGCRNACESVEQVLKDLGLGAALRKAQEAERQALAQEAAGGAASAVVGAAAAAAATAAASALGGSEEAARKAAAEEEAARKAVQEEAARKAAEEKEAARKAAEEEEAARKAAEEEEAARKAAEEEEARKAAEEEAARKAAEEEAARKAAEEEAARKAAEEEAARKAAEEEAARKVAEEEAARRAAEEEATRKAAEEEAARKAAEEEAARKAAEEEAARKAAEEAARKAAEEETARKAAEEEAARKAAAEEAARKAAEEEAARKAVAEEAARKAAEEEAVRKASEEDEDGKKHSKVITGHAKGKGKGLGGAMPARPLCHEGRVPLCRIGCKRQVAPGVTRHGKPFDTCCRGCALGRKEHDVLCGKIDPTKVGPGKCKMGCSLAAARGRDSSGLALDTCCRGCARGEGHDEMCGQDIGEIAIPYADASDAFFQRAKSEMALVQYNQMLAEVRQLNRKAQTVDECLDKCKAILASQPELLAELQRLLVLSAKPRRTVI</sequence>
<dbReference type="Pfam" id="PF25972">
    <property type="entry name" value="At4g15545_C"/>
    <property type="match status" value="1"/>
</dbReference>
<dbReference type="Proteomes" id="UP001178507">
    <property type="component" value="Unassembled WGS sequence"/>
</dbReference>
<comment type="caution">
    <text evidence="3">The sequence shown here is derived from an EMBL/GenBank/DDBJ whole genome shotgun (WGS) entry which is preliminary data.</text>
</comment>
<name>A0AA36I9W9_9DINO</name>
<feature type="region of interest" description="Disordered" evidence="1">
    <location>
        <begin position="177"/>
        <end position="345"/>
    </location>
</feature>